<dbReference type="OrthoDB" id="7550365at2"/>
<dbReference type="Pfam" id="PF08239">
    <property type="entry name" value="SH3_3"/>
    <property type="match status" value="1"/>
</dbReference>
<accession>A0A1H4A7J9</accession>
<organism evidence="3 4">
    <name type="scientific">Thiothrix caldifontis</name>
    <dbReference type="NCBI Taxonomy" id="525918"/>
    <lineage>
        <taxon>Bacteria</taxon>
        <taxon>Pseudomonadati</taxon>
        <taxon>Pseudomonadota</taxon>
        <taxon>Gammaproteobacteria</taxon>
        <taxon>Thiotrichales</taxon>
        <taxon>Thiotrichaceae</taxon>
        <taxon>Thiothrix</taxon>
    </lineage>
</organism>
<evidence type="ECO:0000313" key="4">
    <source>
        <dbReference type="Proteomes" id="UP000199397"/>
    </source>
</evidence>
<evidence type="ECO:0000313" key="3">
    <source>
        <dbReference type="EMBL" id="SEA32103.1"/>
    </source>
</evidence>
<proteinExistence type="predicted"/>
<keyword evidence="1" id="KW-0732">Signal</keyword>
<name>A0A1H4A7J9_9GAMM</name>
<feature type="chain" id="PRO_5011708127" evidence="1">
    <location>
        <begin position="25"/>
        <end position="217"/>
    </location>
</feature>
<gene>
    <name evidence="3" type="ORF">SAMN05660964_01360</name>
</gene>
<dbReference type="EMBL" id="FNQP01000006">
    <property type="protein sequence ID" value="SEA32103.1"/>
    <property type="molecule type" value="Genomic_DNA"/>
</dbReference>
<dbReference type="AlphaFoldDB" id="A0A1H4A7J9"/>
<protein>
    <submittedName>
        <fullName evidence="3">SH3 domain-containing protein</fullName>
    </submittedName>
</protein>
<evidence type="ECO:0000256" key="1">
    <source>
        <dbReference type="SAM" id="SignalP"/>
    </source>
</evidence>
<dbReference type="InterPro" id="IPR003646">
    <property type="entry name" value="SH3-like_bac-type"/>
</dbReference>
<sequence length="217" mass="23575">MRIRALLAASCLGLMLAFPVLSHAVTLLPVDEAAKQPDFFTFRAQLQVAVAKRDKAAVLAVVSKNIQNGFGDDNGINDFKKNWAIDKPNSPLWETLGTVLALGGGFNQDGSFNAPYISSHWPVKGDLDAFENIAIIGNKVNVRATPKPDGKILQTLSYDIVALNSADHGNDQWVAIKLPNGKKGYVARSFTRSAVDYRAFFEKVGGRWQMTALLAGD</sequence>
<feature type="domain" description="SH3b" evidence="2">
    <location>
        <begin position="140"/>
        <end position="190"/>
    </location>
</feature>
<feature type="signal peptide" evidence="1">
    <location>
        <begin position="1"/>
        <end position="24"/>
    </location>
</feature>
<dbReference type="Gene3D" id="2.30.30.40">
    <property type="entry name" value="SH3 Domains"/>
    <property type="match status" value="1"/>
</dbReference>
<dbReference type="Proteomes" id="UP000199397">
    <property type="component" value="Unassembled WGS sequence"/>
</dbReference>
<dbReference type="RefSeq" id="WP_093066702.1">
    <property type="nucleotide sequence ID" value="NZ_FNQP01000006.1"/>
</dbReference>
<keyword evidence="4" id="KW-1185">Reference proteome</keyword>
<evidence type="ECO:0000259" key="2">
    <source>
        <dbReference type="Pfam" id="PF08239"/>
    </source>
</evidence>
<reference evidence="3 4" key="1">
    <citation type="submission" date="2016-10" db="EMBL/GenBank/DDBJ databases">
        <authorList>
            <person name="de Groot N.N."/>
        </authorList>
    </citation>
    <scope>NUCLEOTIDE SEQUENCE [LARGE SCALE GENOMIC DNA]</scope>
    <source>
        <strain evidence="3 4">DSM 21228</strain>
    </source>
</reference>